<evidence type="ECO:0000313" key="2">
    <source>
        <dbReference type="EMBL" id="RRT34726.1"/>
    </source>
</evidence>
<reference evidence="2 3" key="1">
    <citation type="journal article" date="2014" name="Agronomy (Basel)">
        <title>A Draft Genome Sequence for Ensete ventricosum, the Drought-Tolerant Tree Against Hunger.</title>
        <authorList>
            <person name="Harrison J."/>
            <person name="Moore K.A."/>
            <person name="Paszkiewicz K."/>
            <person name="Jones T."/>
            <person name="Grant M."/>
            <person name="Ambacheew D."/>
            <person name="Muzemil S."/>
            <person name="Studholme D.J."/>
        </authorList>
    </citation>
    <scope>NUCLEOTIDE SEQUENCE [LARGE SCALE GENOMIC DNA]</scope>
</reference>
<name>A0A426X5G6_ENSVE</name>
<keyword evidence="1" id="KW-0472">Membrane</keyword>
<keyword evidence="1" id="KW-0812">Transmembrane</keyword>
<keyword evidence="1" id="KW-1133">Transmembrane helix</keyword>
<evidence type="ECO:0000256" key="1">
    <source>
        <dbReference type="SAM" id="Phobius"/>
    </source>
</evidence>
<organism evidence="2 3">
    <name type="scientific">Ensete ventricosum</name>
    <name type="common">Abyssinian banana</name>
    <name type="synonym">Musa ensete</name>
    <dbReference type="NCBI Taxonomy" id="4639"/>
    <lineage>
        <taxon>Eukaryota</taxon>
        <taxon>Viridiplantae</taxon>
        <taxon>Streptophyta</taxon>
        <taxon>Embryophyta</taxon>
        <taxon>Tracheophyta</taxon>
        <taxon>Spermatophyta</taxon>
        <taxon>Magnoliopsida</taxon>
        <taxon>Liliopsida</taxon>
        <taxon>Zingiberales</taxon>
        <taxon>Musaceae</taxon>
        <taxon>Ensete</taxon>
    </lineage>
</organism>
<evidence type="ECO:0000313" key="3">
    <source>
        <dbReference type="Proteomes" id="UP000287651"/>
    </source>
</evidence>
<comment type="caution">
    <text evidence="2">The sequence shown here is derived from an EMBL/GenBank/DDBJ whole genome shotgun (WGS) entry which is preliminary data.</text>
</comment>
<dbReference type="AlphaFoldDB" id="A0A426X5G6"/>
<gene>
    <name evidence="2" type="ORF">B296_00056528</name>
</gene>
<protein>
    <submittedName>
        <fullName evidence="2">Uncharacterized protein</fullName>
    </submittedName>
</protein>
<accession>A0A426X5G6</accession>
<dbReference type="EMBL" id="AMZH03026181">
    <property type="protein sequence ID" value="RRT34726.1"/>
    <property type="molecule type" value="Genomic_DNA"/>
</dbReference>
<proteinExistence type="predicted"/>
<dbReference type="Proteomes" id="UP000287651">
    <property type="component" value="Unassembled WGS sequence"/>
</dbReference>
<sequence>MEKVKRLSKVWSEGCSLQPSVRVGSSEAEDRFMHLPKSNAFVAEDDDTETATYVRRRSHRRSRNGVRCALTIFFSPLVPAADSIASLFSWKLAKHQKERSLFFVLLGLNGADFST</sequence>
<feature type="transmembrane region" description="Helical" evidence="1">
    <location>
        <begin position="65"/>
        <end position="90"/>
    </location>
</feature>